<dbReference type="Proteomes" id="UP001596055">
    <property type="component" value="Unassembled WGS sequence"/>
</dbReference>
<evidence type="ECO:0000259" key="2">
    <source>
        <dbReference type="Pfam" id="PF04862"/>
    </source>
</evidence>
<dbReference type="InterPro" id="IPR008979">
    <property type="entry name" value="Galactose-bd-like_sf"/>
</dbReference>
<reference evidence="5" key="1">
    <citation type="journal article" date="2019" name="Int. J. Syst. Evol. Microbiol.">
        <title>The Global Catalogue of Microorganisms (GCM) 10K type strain sequencing project: providing services to taxonomists for standard genome sequencing and annotation.</title>
        <authorList>
            <consortium name="The Broad Institute Genomics Platform"/>
            <consortium name="The Broad Institute Genome Sequencing Center for Infectious Disease"/>
            <person name="Wu L."/>
            <person name="Ma J."/>
        </authorList>
    </citation>
    <scope>NUCLEOTIDE SEQUENCE [LARGE SCALE GENOMIC DNA]</scope>
    <source>
        <strain evidence="5">CGMCC 4.1799</strain>
    </source>
</reference>
<dbReference type="RefSeq" id="WP_248154116.1">
    <property type="nucleotide sequence ID" value="NZ_JAKZAJ010000001.1"/>
</dbReference>
<dbReference type="Pfam" id="PF04862">
    <property type="entry name" value="DUF642"/>
    <property type="match status" value="1"/>
</dbReference>
<sequence length="210" mass="22277">MSFITRIAALGALGFSLAVAAPASANLIVNGGFENPDVAAGTWNYFSSADVDGWETVNNTNIEIWNDLNGVAAYEGEQLAELNAHPSSNSLFGIYQDFATTVGQTYGLSFAYRARQSNDESFNVSISDQGTGGDALNWLMSDHVVGEWKVFSTTFAAFSESTRLTFTTTNTSTIGNLLDDVNVAVPEPGTLGLLGLGVLGLAMARRRQSA</sequence>
<evidence type="ECO:0000313" key="5">
    <source>
        <dbReference type="Proteomes" id="UP001596055"/>
    </source>
</evidence>
<feature type="domain" description="DUF642" evidence="2">
    <location>
        <begin position="71"/>
        <end position="183"/>
    </location>
</feature>
<protein>
    <submittedName>
        <fullName evidence="4">PEP-CTERM sorting domain-containing protein</fullName>
    </submittedName>
</protein>
<dbReference type="NCBIfam" id="TIGR02595">
    <property type="entry name" value="PEP_CTERM"/>
    <property type="match status" value="1"/>
</dbReference>
<keyword evidence="1" id="KW-0732">Signal</keyword>
<feature type="signal peptide" evidence="1">
    <location>
        <begin position="1"/>
        <end position="20"/>
    </location>
</feature>
<accession>A0ABW0RLB9</accession>
<dbReference type="EMBL" id="JBHSNL010000001">
    <property type="protein sequence ID" value="MFC5544703.1"/>
    <property type="molecule type" value="Genomic_DNA"/>
</dbReference>
<feature type="domain" description="Ice-binding protein C-terminal" evidence="3">
    <location>
        <begin position="184"/>
        <end position="207"/>
    </location>
</feature>
<proteinExistence type="predicted"/>
<dbReference type="Gene3D" id="2.60.120.260">
    <property type="entry name" value="Galactose-binding domain-like"/>
    <property type="match status" value="1"/>
</dbReference>
<evidence type="ECO:0000256" key="1">
    <source>
        <dbReference type="SAM" id="SignalP"/>
    </source>
</evidence>
<dbReference type="SUPFAM" id="SSF49785">
    <property type="entry name" value="Galactose-binding domain-like"/>
    <property type="match status" value="1"/>
</dbReference>
<dbReference type="InterPro" id="IPR006946">
    <property type="entry name" value="DGR2-like_dom"/>
</dbReference>
<gene>
    <name evidence="4" type="ORF">ACFPQA_06560</name>
</gene>
<name>A0ABW0RLB9_9GAMM</name>
<feature type="chain" id="PRO_5046792562" evidence="1">
    <location>
        <begin position="21"/>
        <end position="210"/>
    </location>
</feature>
<comment type="caution">
    <text evidence="4">The sequence shown here is derived from an EMBL/GenBank/DDBJ whole genome shotgun (WGS) entry which is preliminary data.</text>
</comment>
<dbReference type="Pfam" id="PF07589">
    <property type="entry name" value="PEP-CTERM"/>
    <property type="match status" value="1"/>
</dbReference>
<evidence type="ECO:0000259" key="3">
    <source>
        <dbReference type="Pfam" id="PF07589"/>
    </source>
</evidence>
<keyword evidence="5" id="KW-1185">Reference proteome</keyword>
<organism evidence="4 5">
    <name type="scientific">Marinobacter koreensis</name>
    <dbReference type="NCBI Taxonomy" id="335974"/>
    <lineage>
        <taxon>Bacteria</taxon>
        <taxon>Pseudomonadati</taxon>
        <taxon>Pseudomonadota</taxon>
        <taxon>Gammaproteobacteria</taxon>
        <taxon>Pseudomonadales</taxon>
        <taxon>Marinobacteraceae</taxon>
        <taxon>Marinobacter</taxon>
    </lineage>
</organism>
<evidence type="ECO:0000313" key="4">
    <source>
        <dbReference type="EMBL" id="MFC5544703.1"/>
    </source>
</evidence>
<dbReference type="InterPro" id="IPR013424">
    <property type="entry name" value="Ice-binding_C"/>
</dbReference>